<proteinExistence type="predicted"/>
<dbReference type="Pfam" id="PF00300">
    <property type="entry name" value="His_Phos_1"/>
    <property type="match status" value="1"/>
</dbReference>
<dbReference type="GO" id="GO:0005737">
    <property type="term" value="C:cytoplasm"/>
    <property type="evidence" value="ECO:0007669"/>
    <property type="project" value="TreeGrafter"/>
</dbReference>
<reference evidence="3 4" key="1">
    <citation type="submission" date="2018-11" db="EMBL/GenBank/DDBJ databases">
        <title>Genomes From Bacteria Associated with the Canine Oral Cavity: a Test Case for Automated Genome-Based Taxonomic Assignment.</title>
        <authorList>
            <person name="Coil D.A."/>
            <person name="Jospin G."/>
            <person name="Darling A.E."/>
            <person name="Wallis C."/>
            <person name="Davis I.J."/>
            <person name="Harris S."/>
            <person name="Eisen J.A."/>
            <person name="Holcombe L.J."/>
            <person name="O'Flynn C."/>
        </authorList>
    </citation>
    <scope>NUCLEOTIDE SEQUENCE [LARGE SCALE GENOMIC DNA]</scope>
    <source>
        <strain evidence="3 4">OH2822_COT-296</strain>
    </source>
</reference>
<evidence type="ECO:0000313" key="4">
    <source>
        <dbReference type="Proteomes" id="UP000280935"/>
    </source>
</evidence>
<dbReference type="PANTHER" id="PTHR48100">
    <property type="entry name" value="BROAD-SPECIFICITY PHOSPHATASE YOR283W-RELATED"/>
    <property type="match status" value="1"/>
</dbReference>
<feature type="binding site" evidence="2">
    <location>
        <begin position="20"/>
        <end position="27"/>
    </location>
    <ligand>
        <name>substrate</name>
    </ligand>
</feature>
<feature type="active site" description="Tele-phosphohistidine intermediate" evidence="1">
    <location>
        <position position="21"/>
    </location>
</feature>
<dbReference type="InterPro" id="IPR029033">
    <property type="entry name" value="His_PPase_superfam"/>
</dbReference>
<evidence type="ECO:0000313" key="3">
    <source>
        <dbReference type="EMBL" id="RRD48207.1"/>
    </source>
</evidence>
<dbReference type="SMART" id="SM00855">
    <property type="entry name" value="PGAM"/>
    <property type="match status" value="1"/>
</dbReference>
<dbReference type="GO" id="GO:0016791">
    <property type="term" value="F:phosphatase activity"/>
    <property type="evidence" value="ECO:0007669"/>
    <property type="project" value="TreeGrafter"/>
</dbReference>
<dbReference type="InterPro" id="IPR050275">
    <property type="entry name" value="PGM_Phosphatase"/>
</dbReference>
<organism evidence="3 4">
    <name type="scientific">Arachnia propionica</name>
    <dbReference type="NCBI Taxonomy" id="1750"/>
    <lineage>
        <taxon>Bacteria</taxon>
        <taxon>Bacillati</taxon>
        <taxon>Actinomycetota</taxon>
        <taxon>Actinomycetes</taxon>
        <taxon>Propionibacteriales</taxon>
        <taxon>Propionibacteriaceae</taxon>
        <taxon>Arachnia</taxon>
    </lineage>
</organism>
<dbReference type="Proteomes" id="UP000280935">
    <property type="component" value="Unassembled WGS sequence"/>
</dbReference>
<sequence length="211" mass="22692">MCPAVGVLPWGMATELILVRHAKTALNVQGMFQGHLDEPLGELGLAQARDAAPGLAALAADALYCSDLQRARQTAEAVAAASGLPLHTDDRLREIHCGTWQGRTVEEVAVEFPELIELRRSGADFRRSPTGETAAELADRVTAALADIIRANKNQRVLVVAHGLAIRVGVARLLGMPDEFAMTIGTLKNCHYAVVSHSKRRVRLVSHNLPA</sequence>
<accession>A0A3P1WR00</accession>
<name>A0A3P1WR00_9ACTN</name>
<dbReference type="OrthoDB" id="4697614at2"/>
<evidence type="ECO:0000256" key="2">
    <source>
        <dbReference type="PIRSR" id="PIRSR613078-2"/>
    </source>
</evidence>
<dbReference type="AlphaFoldDB" id="A0A3P1WR00"/>
<protein>
    <submittedName>
        <fullName evidence="3">Histidine phosphatase family protein</fullName>
    </submittedName>
</protein>
<dbReference type="CDD" id="cd07067">
    <property type="entry name" value="HP_PGM_like"/>
    <property type="match status" value="1"/>
</dbReference>
<evidence type="ECO:0000256" key="1">
    <source>
        <dbReference type="PIRSR" id="PIRSR613078-1"/>
    </source>
</evidence>
<dbReference type="SUPFAM" id="SSF53254">
    <property type="entry name" value="Phosphoglycerate mutase-like"/>
    <property type="match status" value="1"/>
</dbReference>
<dbReference type="InterPro" id="IPR013078">
    <property type="entry name" value="His_Pase_superF_clade-1"/>
</dbReference>
<dbReference type="EMBL" id="RQYT01000049">
    <property type="protein sequence ID" value="RRD48207.1"/>
    <property type="molecule type" value="Genomic_DNA"/>
</dbReference>
<gene>
    <name evidence="3" type="ORF">EII35_13825</name>
</gene>
<dbReference type="Gene3D" id="3.40.50.1240">
    <property type="entry name" value="Phosphoglycerate mutase-like"/>
    <property type="match status" value="1"/>
</dbReference>
<feature type="binding site" evidence="2">
    <location>
        <position position="70"/>
    </location>
    <ligand>
        <name>substrate</name>
    </ligand>
</feature>
<comment type="caution">
    <text evidence="3">The sequence shown here is derived from an EMBL/GenBank/DDBJ whole genome shotgun (WGS) entry which is preliminary data.</text>
</comment>
<dbReference type="PANTHER" id="PTHR48100:SF1">
    <property type="entry name" value="HISTIDINE PHOSPHATASE FAMILY PROTEIN-RELATED"/>
    <property type="match status" value="1"/>
</dbReference>
<feature type="active site" description="Proton donor/acceptor" evidence="1">
    <location>
        <position position="94"/>
    </location>
</feature>